<dbReference type="GO" id="GO:0006508">
    <property type="term" value="P:proteolysis"/>
    <property type="evidence" value="ECO:0007669"/>
    <property type="project" value="UniProtKB-KW"/>
</dbReference>
<keyword evidence="1" id="KW-1133">Transmembrane helix</keyword>
<evidence type="ECO:0000313" key="2">
    <source>
        <dbReference type="EMBL" id="RNM13737.1"/>
    </source>
</evidence>
<evidence type="ECO:0000256" key="1">
    <source>
        <dbReference type="SAM" id="Phobius"/>
    </source>
</evidence>
<keyword evidence="2" id="KW-0378">Hydrolase</keyword>
<feature type="transmembrane region" description="Helical" evidence="1">
    <location>
        <begin position="137"/>
        <end position="156"/>
    </location>
</feature>
<protein>
    <submittedName>
        <fullName evidence="2">Protease PrsW</fullName>
    </submittedName>
</protein>
<name>A0A3N0GMQ7_9ACTN</name>
<organism evidence="2 3">
    <name type="scientific">Nocardioides pocheonensis</name>
    <dbReference type="NCBI Taxonomy" id="661485"/>
    <lineage>
        <taxon>Bacteria</taxon>
        <taxon>Bacillati</taxon>
        <taxon>Actinomycetota</taxon>
        <taxon>Actinomycetes</taxon>
        <taxon>Propionibacteriales</taxon>
        <taxon>Nocardioidaceae</taxon>
        <taxon>Nocardioides</taxon>
    </lineage>
</organism>
<dbReference type="PANTHER" id="PTHR36844:SF1">
    <property type="entry name" value="PROTEASE PRSW"/>
    <property type="match status" value="1"/>
</dbReference>
<dbReference type="Pfam" id="PF13367">
    <property type="entry name" value="PrsW-protease"/>
    <property type="match status" value="1"/>
</dbReference>
<dbReference type="OrthoDB" id="9785431at2"/>
<feature type="transmembrane region" description="Helical" evidence="1">
    <location>
        <begin position="70"/>
        <end position="90"/>
    </location>
</feature>
<gene>
    <name evidence="2" type="ORF">EFL26_12215</name>
</gene>
<keyword evidence="2" id="KW-0645">Protease</keyword>
<dbReference type="InterPro" id="IPR026898">
    <property type="entry name" value="PrsW"/>
</dbReference>
<dbReference type="PANTHER" id="PTHR36844">
    <property type="entry name" value="PROTEASE PRSW"/>
    <property type="match status" value="1"/>
</dbReference>
<reference evidence="2 3" key="1">
    <citation type="submission" date="2018-11" db="EMBL/GenBank/DDBJ databases">
        <authorList>
            <person name="Li F."/>
        </authorList>
    </citation>
    <scope>NUCLEOTIDE SEQUENCE [LARGE SCALE GENOMIC DNA]</scope>
    <source>
        <strain evidence="2 3">Gsoil 818</strain>
    </source>
</reference>
<keyword evidence="3" id="KW-1185">Reference proteome</keyword>
<feature type="transmembrane region" description="Helical" evidence="1">
    <location>
        <begin position="37"/>
        <end position="58"/>
    </location>
</feature>
<accession>A0A3N0GMQ7</accession>
<dbReference type="RefSeq" id="WP_123223144.1">
    <property type="nucleotide sequence ID" value="NZ_RJSF01000040.1"/>
</dbReference>
<feature type="transmembrane region" description="Helical" evidence="1">
    <location>
        <begin position="102"/>
        <end position="125"/>
    </location>
</feature>
<feature type="transmembrane region" description="Helical" evidence="1">
    <location>
        <begin position="241"/>
        <end position="262"/>
    </location>
</feature>
<dbReference type="EMBL" id="RJSF01000040">
    <property type="protein sequence ID" value="RNM13737.1"/>
    <property type="molecule type" value="Genomic_DNA"/>
</dbReference>
<comment type="caution">
    <text evidence="2">The sequence shown here is derived from an EMBL/GenBank/DDBJ whole genome shotgun (WGS) entry which is preliminary data.</text>
</comment>
<dbReference type="GO" id="GO:0008233">
    <property type="term" value="F:peptidase activity"/>
    <property type="evidence" value="ECO:0007669"/>
    <property type="project" value="UniProtKB-KW"/>
</dbReference>
<keyword evidence="1" id="KW-0472">Membrane</keyword>
<dbReference type="Proteomes" id="UP000279994">
    <property type="component" value="Unassembled WGS sequence"/>
</dbReference>
<sequence>MRSRDNVVFTALVGTVMFVGAGVMALVLLAAGAPGAIAIGVVLAALPVGPLIASYLWLDRYEPEPRSLLLLGLGWGAFVATSAALFLQAFDAFALGSSRSTQSVLVAPLTEEAAKGLFIVLLLVYRRAELDGILDGIVYAGMVGIGFAFTENILYLSQAYIGDNTHAGGIEETVFTFVVRGVFSPFAHPFFTAFTGIGVGIAVSARSRTVQVAAPLVGYLVAVGAHALWNAALLLDGGAGAVGTYLVLMVPAFLFLVGFAIWSRRREGALLAAALTDCARRGFLDANEVPWLTRIPARRACRQHAAAVGGEAALTAMKLYQTEAIELGFLHHRFLRGTAPRDYRELGEAHVQRMFLLRPHLVWPPTGVPVGASR</sequence>
<feature type="transmembrane region" description="Helical" evidence="1">
    <location>
        <begin position="186"/>
        <end position="204"/>
    </location>
</feature>
<evidence type="ECO:0000313" key="3">
    <source>
        <dbReference type="Proteomes" id="UP000279994"/>
    </source>
</evidence>
<feature type="transmembrane region" description="Helical" evidence="1">
    <location>
        <begin position="216"/>
        <end position="235"/>
    </location>
</feature>
<proteinExistence type="predicted"/>
<feature type="transmembrane region" description="Helical" evidence="1">
    <location>
        <begin position="7"/>
        <end position="31"/>
    </location>
</feature>
<keyword evidence="1" id="KW-0812">Transmembrane</keyword>
<dbReference type="AlphaFoldDB" id="A0A3N0GMQ7"/>